<organism evidence="1 2">
    <name type="scientific">Pontivivens insulae</name>
    <dbReference type="NCBI Taxonomy" id="1639689"/>
    <lineage>
        <taxon>Bacteria</taxon>
        <taxon>Pseudomonadati</taxon>
        <taxon>Pseudomonadota</taxon>
        <taxon>Alphaproteobacteria</taxon>
        <taxon>Rhodobacterales</taxon>
        <taxon>Paracoccaceae</taxon>
        <taxon>Pontivivens</taxon>
    </lineage>
</organism>
<proteinExistence type="predicted"/>
<accession>A0A2R8A7W6</accession>
<name>A0A2R8A7W6_9RHOB</name>
<dbReference type="EMBL" id="OMKW01000001">
    <property type="protein sequence ID" value="SPF28337.1"/>
    <property type="molecule type" value="Genomic_DNA"/>
</dbReference>
<keyword evidence="2" id="KW-1185">Reference proteome</keyword>
<dbReference type="Proteomes" id="UP000244932">
    <property type="component" value="Unassembled WGS sequence"/>
</dbReference>
<protein>
    <submittedName>
        <fullName evidence="1">Uncharacterized protein</fullName>
    </submittedName>
</protein>
<gene>
    <name evidence="1" type="ORF">POI8812_00635</name>
</gene>
<sequence length="72" mass="7991">MHQDREDMHACRLDQCSADERDPKVEKFCGPALLGLWGAQIKGAPATVWSGPDPQAEPFHDRIGNANLTGFW</sequence>
<dbReference type="AlphaFoldDB" id="A0A2R8A7W6"/>
<reference evidence="1 2" key="1">
    <citation type="submission" date="2018-03" db="EMBL/GenBank/DDBJ databases">
        <authorList>
            <person name="Keele B.F."/>
        </authorList>
    </citation>
    <scope>NUCLEOTIDE SEQUENCE [LARGE SCALE GENOMIC DNA]</scope>
    <source>
        <strain evidence="1 2">CeCT 8812</strain>
    </source>
</reference>
<evidence type="ECO:0000313" key="2">
    <source>
        <dbReference type="Proteomes" id="UP000244932"/>
    </source>
</evidence>
<evidence type="ECO:0000313" key="1">
    <source>
        <dbReference type="EMBL" id="SPF28337.1"/>
    </source>
</evidence>